<reference evidence="1 2" key="1">
    <citation type="submission" date="2018-07" db="EMBL/GenBank/DDBJ databases">
        <title>Genomic Encyclopedia of Type Strains, Phase III (KMG-III): the genomes of soil and plant-associated and newly described type strains.</title>
        <authorList>
            <person name="Whitman W."/>
        </authorList>
    </citation>
    <scope>NUCLEOTIDE SEQUENCE [LARGE SCALE GENOMIC DNA]</scope>
    <source>
        <strain evidence="1 2">CECT 8487</strain>
    </source>
</reference>
<dbReference type="Proteomes" id="UP000256629">
    <property type="component" value="Unassembled WGS sequence"/>
</dbReference>
<evidence type="ECO:0000313" key="2">
    <source>
        <dbReference type="Proteomes" id="UP000256629"/>
    </source>
</evidence>
<dbReference type="RefSeq" id="WP_116524022.1">
    <property type="nucleotide sequence ID" value="NZ_QRDX01000004.1"/>
</dbReference>
<gene>
    <name evidence="1" type="ORF">DFQ02_104221</name>
</gene>
<organism evidence="1 2">
    <name type="scientific">Seonamhaeicola aphaedonensis</name>
    <dbReference type="NCBI Taxonomy" id="1461338"/>
    <lineage>
        <taxon>Bacteria</taxon>
        <taxon>Pseudomonadati</taxon>
        <taxon>Bacteroidota</taxon>
        <taxon>Flavobacteriia</taxon>
        <taxon>Flavobacteriales</taxon>
        <taxon>Flavobacteriaceae</taxon>
    </lineage>
</organism>
<evidence type="ECO:0000313" key="1">
    <source>
        <dbReference type="EMBL" id="RED48375.1"/>
    </source>
</evidence>
<keyword evidence="2" id="KW-1185">Reference proteome</keyword>
<dbReference type="InterPro" id="IPR036514">
    <property type="entry name" value="SGNH_hydro_sf"/>
</dbReference>
<comment type="caution">
    <text evidence="1">The sequence shown here is derived from an EMBL/GenBank/DDBJ whole genome shotgun (WGS) entry which is preliminary data.</text>
</comment>
<protein>
    <recommendedName>
        <fullName evidence="3">GDSL-like lipase/acylhydrolase family protein</fullName>
    </recommendedName>
</protein>
<evidence type="ECO:0008006" key="3">
    <source>
        <dbReference type="Google" id="ProtNLM"/>
    </source>
</evidence>
<dbReference type="AlphaFoldDB" id="A0A3D9HG16"/>
<proteinExistence type="predicted"/>
<dbReference type="Gene3D" id="3.40.50.1110">
    <property type="entry name" value="SGNH hydrolase"/>
    <property type="match status" value="1"/>
</dbReference>
<dbReference type="GO" id="GO:0016788">
    <property type="term" value="F:hydrolase activity, acting on ester bonds"/>
    <property type="evidence" value="ECO:0007669"/>
    <property type="project" value="UniProtKB-ARBA"/>
</dbReference>
<accession>A0A3D9HG16</accession>
<sequence length="324" mass="38426">MKIDYNFSTLFFVKKLIQFLLVLLVLSIAADFIVSNRIKKSNSYANGEIQIWKDILSGNVNDNLLIYGSSRAMVHFNSKLIQEHLKTSTYNMGIDGHNFWLQYLRHKKILKHNKIPKYIILSVGDFTLAKREDLYNSEQFLPFLCDFDIYKYTSDYKGYSKLDYVIPMLRYRGKLEVIYDFIIKEKKDVPYRIKGFRGMKRSWNNDLENARKDMESIHIQLHPESIALMKQFLRECQDLGIKTIMVYPPEFIKGQQFVSNREEIINIYNDIAKSFEIQFIDYSNDTMSYNKDLFYNSMHLNEKGANAFTLNLIEKIKEIEFFNQ</sequence>
<dbReference type="EMBL" id="QRDX01000004">
    <property type="protein sequence ID" value="RED48375.1"/>
    <property type="molecule type" value="Genomic_DNA"/>
</dbReference>
<dbReference type="OrthoDB" id="869432at2"/>
<name>A0A3D9HG16_9FLAO</name>
<dbReference type="SUPFAM" id="SSF52266">
    <property type="entry name" value="SGNH hydrolase"/>
    <property type="match status" value="1"/>
</dbReference>